<dbReference type="KEGG" id="scac:106085151"/>
<evidence type="ECO:0000256" key="2">
    <source>
        <dbReference type="SAM" id="MobiDB-lite"/>
    </source>
</evidence>
<feature type="compositionally biased region" description="Low complexity" evidence="2">
    <location>
        <begin position="16"/>
        <end position="34"/>
    </location>
</feature>
<dbReference type="OrthoDB" id="6720387at2759"/>
<feature type="coiled-coil region" evidence="1">
    <location>
        <begin position="109"/>
        <end position="136"/>
    </location>
</feature>
<feature type="compositionally biased region" description="Basic residues" evidence="2">
    <location>
        <begin position="1"/>
        <end position="12"/>
    </location>
</feature>
<keyword evidence="4" id="KW-1185">Reference proteome</keyword>
<dbReference type="VEuPathDB" id="VectorBase:SCAU005715"/>
<feature type="region of interest" description="Disordered" evidence="2">
    <location>
        <begin position="1"/>
        <end position="53"/>
    </location>
</feature>
<gene>
    <name evidence="3" type="primary">106085151</name>
</gene>
<name>A0A1I8P875_STOCA</name>
<accession>A0A1I8P875</accession>
<evidence type="ECO:0000256" key="1">
    <source>
        <dbReference type="SAM" id="Coils"/>
    </source>
</evidence>
<reference evidence="3" key="1">
    <citation type="submission" date="2020-05" db="UniProtKB">
        <authorList>
            <consortium name="EnsemblMetazoa"/>
        </authorList>
    </citation>
    <scope>IDENTIFICATION</scope>
    <source>
        <strain evidence="3">USDA</strain>
    </source>
</reference>
<evidence type="ECO:0000313" key="3">
    <source>
        <dbReference type="EnsemblMetazoa" id="SCAU005715-PA"/>
    </source>
</evidence>
<dbReference type="AlphaFoldDB" id="A0A1I8P875"/>
<protein>
    <submittedName>
        <fullName evidence="3">Uncharacterized protein</fullName>
    </submittedName>
</protein>
<dbReference type="EnsemblMetazoa" id="SCAU005715-RA">
    <property type="protein sequence ID" value="SCAU005715-PA"/>
    <property type="gene ID" value="SCAU005715"/>
</dbReference>
<sequence length="206" mass="23386">MSGKLIMKRKMDKHQTQTTATSSSSSSPLPAQAPVDEVDSEKLDPTQQKVSNEMEDCRNINDCNDNSCSTSTLQPLSKRLRCDTPPPEPEDVLHQHIVVEPNNEDFANNQRNRQLLEAIQAKMLELQQELDDFEEDFDEFYDPQPAAPIDQNIMSDEDARALGYAMCAQETILFLQREGISPESLLYTRLRDALVGRETNDHVFKT</sequence>
<keyword evidence="1" id="KW-0175">Coiled coil</keyword>
<proteinExistence type="predicted"/>
<evidence type="ECO:0000313" key="4">
    <source>
        <dbReference type="Proteomes" id="UP000095300"/>
    </source>
</evidence>
<dbReference type="Proteomes" id="UP000095300">
    <property type="component" value="Unassembled WGS sequence"/>
</dbReference>
<organism evidence="3 4">
    <name type="scientific">Stomoxys calcitrans</name>
    <name type="common">Stable fly</name>
    <name type="synonym">Conops calcitrans</name>
    <dbReference type="NCBI Taxonomy" id="35570"/>
    <lineage>
        <taxon>Eukaryota</taxon>
        <taxon>Metazoa</taxon>
        <taxon>Ecdysozoa</taxon>
        <taxon>Arthropoda</taxon>
        <taxon>Hexapoda</taxon>
        <taxon>Insecta</taxon>
        <taxon>Pterygota</taxon>
        <taxon>Neoptera</taxon>
        <taxon>Endopterygota</taxon>
        <taxon>Diptera</taxon>
        <taxon>Brachycera</taxon>
        <taxon>Muscomorpha</taxon>
        <taxon>Muscoidea</taxon>
        <taxon>Muscidae</taxon>
        <taxon>Stomoxys</taxon>
    </lineage>
</organism>